<feature type="chain" id="PRO_5016464584" evidence="7">
    <location>
        <begin position="20"/>
        <end position="125"/>
    </location>
</feature>
<evidence type="ECO:0000313" key="10">
    <source>
        <dbReference type="Proteomes" id="UP000247892"/>
    </source>
</evidence>
<dbReference type="Pfam" id="PF00720">
    <property type="entry name" value="SSI"/>
    <property type="match status" value="1"/>
</dbReference>
<evidence type="ECO:0000256" key="1">
    <source>
        <dbReference type="ARBA" id="ARBA00004613"/>
    </source>
</evidence>
<dbReference type="InterPro" id="IPR020054">
    <property type="entry name" value="Prot_inh_SSI_I16_CS"/>
</dbReference>
<protein>
    <submittedName>
        <fullName evidence="9">Serine protease</fullName>
    </submittedName>
</protein>
<keyword evidence="4" id="KW-0646">Protease inhibitor</keyword>
<dbReference type="EMBL" id="MASU01000014">
    <property type="protein sequence ID" value="PXY21911.1"/>
    <property type="molecule type" value="Genomic_DNA"/>
</dbReference>
<dbReference type="GO" id="GO:0004867">
    <property type="term" value="F:serine-type endopeptidase inhibitor activity"/>
    <property type="evidence" value="ECO:0007669"/>
    <property type="project" value="UniProtKB-KW"/>
</dbReference>
<dbReference type="GO" id="GO:0008233">
    <property type="term" value="F:peptidase activity"/>
    <property type="evidence" value="ECO:0007669"/>
    <property type="project" value="UniProtKB-KW"/>
</dbReference>
<reference evidence="9 10" key="1">
    <citation type="submission" date="2016-07" db="EMBL/GenBank/DDBJ databases">
        <title>Draft genome sequence of Prauserella sp. YIM 121212, isolated from alkaline soil.</title>
        <authorList>
            <person name="Ruckert C."/>
            <person name="Albersmeier A."/>
            <person name="Jiang C.-L."/>
            <person name="Jiang Y."/>
            <person name="Kalinowski J."/>
            <person name="Schneider O."/>
            <person name="Winkler A."/>
            <person name="Zotchev S.B."/>
        </authorList>
    </citation>
    <scope>NUCLEOTIDE SEQUENCE [LARGE SCALE GENOMIC DNA]</scope>
    <source>
        <strain evidence="9 10">YIM 121212</strain>
    </source>
</reference>
<comment type="caution">
    <text evidence="9">The sequence shown here is derived from an EMBL/GenBank/DDBJ whole genome shotgun (WGS) entry which is preliminary data.</text>
</comment>
<dbReference type="SUPFAM" id="SSF55399">
    <property type="entry name" value="Subtilisin inhibitor"/>
    <property type="match status" value="1"/>
</dbReference>
<evidence type="ECO:0000256" key="6">
    <source>
        <dbReference type="ARBA" id="ARBA00023157"/>
    </source>
</evidence>
<evidence type="ECO:0000256" key="4">
    <source>
        <dbReference type="ARBA" id="ARBA00022690"/>
    </source>
</evidence>
<dbReference type="Proteomes" id="UP000247892">
    <property type="component" value="Unassembled WGS sequence"/>
</dbReference>
<dbReference type="Gene3D" id="3.30.350.10">
    <property type="entry name" value="Subtilisin inhibitor-like"/>
    <property type="match status" value="1"/>
</dbReference>
<keyword evidence="5" id="KW-0722">Serine protease inhibitor</keyword>
<dbReference type="InterPro" id="IPR036819">
    <property type="entry name" value="Subtilisin_inhibitor-like_sf"/>
</dbReference>
<keyword evidence="9" id="KW-0378">Hydrolase</keyword>
<feature type="signal peptide" evidence="7">
    <location>
        <begin position="1"/>
        <end position="19"/>
    </location>
</feature>
<comment type="subcellular location">
    <subcellularLocation>
        <location evidence="1">Secreted</location>
    </subcellularLocation>
</comment>
<dbReference type="InterPro" id="IPR023549">
    <property type="entry name" value="Subtilisin_inhibitor"/>
</dbReference>
<evidence type="ECO:0000256" key="2">
    <source>
        <dbReference type="ARBA" id="ARBA00010472"/>
    </source>
</evidence>
<evidence type="ECO:0000259" key="8">
    <source>
        <dbReference type="Pfam" id="PF00720"/>
    </source>
</evidence>
<dbReference type="PROSITE" id="PS00999">
    <property type="entry name" value="SSI"/>
    <property type="match status" value="1"/>
</dbReference>
<feature type="domain" description="Subtilisin inhibitor" evidence="8">
    <location>
        <begin position="31"/>
        <end position="111"/>
    </location>
</feature>
<dbReference type="RefSeq" id="WP_110342702.1">
    <property type="nucleotide sequence ID" value="NZ_JBHVKT010000108.1"/>
</dbReference>
<dbReference type="GO" id="GO:0005576">
    <property type="term" value="C:extracellular region"/>
    <property type="evidence" value="ECO:0007669"/>
    <property type="project" value="UniProtKB-SubCell"/>
</dbReference>
<evidence type="ECO:0000256" key="3">
    <source>
        <dbReference type="ARBA" id="ARBA00022525"/>
    </source>
</evidence>
<keyword evidence="7" id="KW-0732">Signal</keyword>
<keyword evidence="9" id="KW-0645">Protease</keyword>
<sequence>MPMFAAGSLAACTLTMLCAGGPAPVTPESSLTLTLLTSDGAARAVQLVCDPDAGTHPKARDACEALERADGDFGRLAPKNQPCPMIYAPLEARAHGHWRGEPVDFRTEYSNDCVADAESAGVFAF</sequence>
<evidence type="ECO:0000256" key="7">
    <source>
        <dbReference type="SAM" id="SignalP"/>
    </source>
</evidence>
<organism evidence="9 10">
    <name type="scientific">Prauserella flavalba</name>
    <dbReference type="NCBI Taxonomy" id="1477506"/>
    <lineage>
        <taxon>Bacteria</taxon>
        <taxon>Bacillati</taxon>
        <taxon>Actinomycetota</taxon>
        <taxon>Actinomycetes</taxon>
        <taxon>Pseudonocardiales</taxon>
        <taxon>Pseudonocardiaceae</taxon>
        <taxon>Prauserella</taxon>
    </lineage>
</organism>
<comment type="similarity">
    <text evidence="2">Belongs to the protease inhibitor I16 (SSI) family.</text>
</comment>
<accession>A0A318LQ14</accession>
<name>A0A318LQ14_9PSEU</name>
<gene>
    <name evidence="9" type="ORF">BA062_30645</name>
</gene>
<dbReference type="GO" id="GO:0006508">
    <property type="term" value="P:proteolysis"/>
    <property type="evidence" value="ECO:0007669"/>
    <property type="project" value="UniProtKB-KW"/>
</dbReference>
<dbReference type="OrthoDB" id="4567948at2"/>
<evidence type="ECO:0000313" key="9">
    <source>
        <dbReference type="EMBL" id="PXY21911.1"/>
    </source>
</evidence>
<keyword evidence="6" id="KW-1015">Disulfide bond</keyword>
<keyword evidence="10" id="KW-1185">Reference proteome</keyword>
<dbReference type="AlphaFoldDB" id="A0A318LQ14"/>
<keyword evidence="3" id="KW-0964">Secreted</keyword>
<proteinExistence type="inferred from homology"/>
<evidence type="ECO:0000256" key="5">
    <source>
        <dbReference type="ARBA" id="ARBA00022900"/>
    </source>
</evidence>